<dbReference type="EMBL" id="BAABME010010168">
    <property type="protein sequence ID" value="GAA0176502.1"/>
    <property type="molecule type" value="Genomic_DNA"/>
</dbReference>
<gene>
    <name evidence="1" type="ORF">LIER_29481</name>
</gene>
<organism evidence="1 2">
    <name type="scientific">Lithospermum erythrorhizon</name>
    <name type="common">Purple gromwell</name>
    <name type="synonym">Lithospermum officinale var. erythrorhizon</name>
    <dbReference type="NCBI Taxonomy" id="34254"/>
    <lineage>
        <taxon>Eukaryota</taxon>
        <taxon>Viridiplantae</taxon>
        <taxon>Streptophyta</taxon>
        <taxon>Embryophyta</taxon>
        <taxon>Tracheophyta</taxon>
        <taxon>Spermatophyta</taxon>
        <taxon>Magnoliopsida</taxon>
        <taxon>eudicotyledons</taxon>
        <taxon>Gunneridae</taxon>
        <taxon>Pentapetalae</taxon>
        <taxon>asterids</taxon>
        <taxon>lamiids</taxon>
        <taxon>Boraginales</taxon>
        <taxon>Boraginaceae</taxon>
        <taxon>Boraginoideae</taxon>
        <taxon>Lithospermeae</taxon>
        <taxon>Lithospermum</taxon>
    </lineage>
</organism>
<name>A0AAV3RQ90_LITER</name>
<evidence type="ECO:0000313" key="1">
    <source>
        <dbReference type="EMBL" id="GAA0176502.1"/>
    </source>
</evidence>
<comment type="caution">
    <text evidence="1">The sequence shown here is derived from an EMBL/GenBank/DDBJ whole genome shotgun (WGS) entry which is preliminary data.</text>
</comment>
<dbReference type="AlphaFoldDB" id="A0AAV3RQ90"/>
<evidence type="ECO:0000313" key="2">
    <source>
        <dbReference type="Proteomes" id="UP001454036"/>
    </source>
</evidence>
<protein>
    <submittedName>
        <fullName evidence="1">Uncharacterized protein</fullName>
    </submittedName>
</protein>
<accession>A0AAV3RQ90</accession>
<dbReference type="Proteomes" id="UP001454036">
    <property type="component" value="Unassembled WGS sequence"/>
</dbReference>
<keyword evidence="2" id="KW-1185">Reference proteome</keyword>
<proteinExistence type="predicted"/>
<reference evidence="1 2" key="1">
    <citation type="submission" date="2024-01" db="EMBL/GenBank/DDBJ databases">
        <title>The complete chloroplast genome sequence of Lithospermum erythrorhizon: insights into the phylogenetic relationship among Boraginaceae species and the maternal lineages of purple gromwells.</title>
        <authorList>
            <person name="Okada T."/>
            <person name="Watanabe K."/>
        </authorList>
    </citation>
    <scope>NUCLEOTIDE SEQUENCE [LARGE SCALE GENOMIC DNA]</scope>
</reference>
<sequence>MKKLKDFNKNAHSWMIEHAESRDKPLITMLELIRFKFMETIKDRSTAMSKKLGPLCVKIKKILDDDVKDSVGYTIKWNGRDGFEVKAQSEQFTIDIVRMTCNYGPKKLRERDKSEIVKKGKTKRLKKCMIAHCSWCRQTCQNIKKCPTKQS</sequence>